<feature type="region of interest" description="Disordered" evidence="1">
    <location>
        <begin position="1"/>
        <end position="30"/>
    </location>
</feature>
<sequence>MRLLLRSLPTDGQTDGRTEEAEAPANSLAVDNTAERVSCLSITTGGQSLTETGGGPRRLSAATSDPSIIRKLFPNFLSSFHMFESIQD</sequence>
<dbReference type="WBParaSite" id="ACAC_0000869401-mRNA-1">
    <property type="protein sequence ID" value="ACAC_0000869401-mRNA-1"/>
    <property type="gene ID" value="ACAC_0000869401"/>
</dbReference>
<evidence type="ECO:0000313" key="3">
    <source>
        <dbReference type="WBParaSite" id="ACAC_0000869401-mRNA-1"/>
    </source>
</evidence>
<evidence type="ECO:0000313" key="2">
    <source>
        <dbReference type="Proteomes" id="UP000035642"/>
    </source>
</evidence>
<name>A0A0K0DDB7_ANGCA</name>
<dbReference type="AlphaFoldDB" id="A0A0K0DDB7"/>
<reference evidence="3" key="2">
    <citation type="submission" date="2017-02" db="UniProtKB">
        <authorList>
            <consortium name="WormBaseParasite"/>
        </authorList>
    </citation>
    <scope>IDENTIFICATION</scope>
</reference>
<reference evidence="2" key="1">
    <citation type="submission" date="2012-09" db="EMBL/GenBank/DDBJ databases">
        <authorList>
            <person name="Martin A.A."/>
        </authorList>
    </citation>
    <scope>NUCLEOTIDE SEQUENCE</scope>
</reference>
<organism evidence="2 3">
    <name type="scientific">Angiostrongylus cantonensis</name>
    <name type="common">Rat lungworm</name>
    <dbReference type="NCBI Taxonomy" id="6313"/>
    <lineage>
        <taxon>Eukaryota</taxon>
        <taxon>Metazoa</taxon>
        <taxon>Ecdysozoa</taxon>
        <taxon>Nematoda</taxon>
        <taxon>Chromadorea</taxon>
        <taxon>Rhabditida</taxon>
        <taxon>Rhabditina</taxon>
        <taxon>Rhabditomorpha</taxon>
        <taxon>Strongyloidea</taxon>
        <taxon>Metastrongylidae</taxon>
        <taxon>Angiostrongylus</taxon>
    </lineage>
</organism>
<dbReference type="Proteomes" id="UP000035642">
    <property type="component" value="Unassembled WGS sequence"/>
</dbReference>
<proteinExistence type="predicted"/>
<evidence type="ECO:0000256" key="1">
    <source>
        <dbReference type="SAM" id="MobiDB-lite"/>
    </source>
</evidence>
<keyword evidence="2" id="KW-1185">Reference proteome</keyword>
<accession>A0A0K0DDB7</accession>
<protein>
    <submittedName>
        <fullName evidence="3">Uncharacterized protein</fullName>
    </submittedName>
</protein>